<dbReference type="EMBL" id="FOMO01000003">
    <property type="protein sequence ID" value="SFD68183.1"/>
    <property type="molecule type" value="Genomic_DNA"/>
</dbReference>
<gene>
    <name evidence="3" type="ORF">SAMN05216372_103221</name>
</gene>
<evidence type="ECO:0000313" key="4">
    <source>
        <dbReference type="Proteomes" id="UP000243950"/>
    </source>
</evidence>
<feature type="signal peptide" evidence="2">
    <location>
        <begin position="1"/>
        <end position="18"/>
    </location>
</feature>
<protein>
    <recommendedName>
        <fullName evidence="5">DUF1090 domain-containing protein</fullName>
    </recommendedName>
</protein>
<reference evidence="4" key="1">
    <citation type="submission" date="2016-10" db="EMBL/GenBank/DDBJ databases">
        <authorList>
            <person name="Varghese N."/>
            <person name="Submissions S."/>
        </authorList>
    </citation>
    <scope>NUCLEOTIDE SEQUENCE [LARGE SCALE GENOMIC DNA]</scope>
    <source>
        <strain evidence="4">JCM 2783</strain>
    </source>
</reference>
<evidence type="ECO:0008006" key="5">
    <source>
        <dbReference type="Google" id="ProtNLM"/>
    </source>
</evidence>
<evidence type="ECO:0000256" key="1">
    <source>
        <dbReference type="SAM" id="Coils"/>
    </source>
</evidence>
<sequence length="125" mass="13640">MKALIPSLLLVAALPALAEQSANPLCDAKAANIEKQLQAAWAEGHAEKAKGLSAALDGVRENCSDKALMRELEAKVNKARDEIREREADLREAELSGDPQKIAKRQAKLDEALQDLKEAEAEFKH</sequence>
<dbReference type="Pfam" id="PF06476">
    <property type="entry name" value="DUF1090"/>
    <property type="match status" value="1"/>
</dbReference>
<dbReference type="InterPro" id="IPR009468">
    <property type="entry name" value="DUF1090"/>
</dbReference>
<organism evidence="3 4">
    <name type="scientific">Pseudomonas straminea</name>
    <dbReference type="NCBI Taxonomy" id="47882"/>
    <lineage>
        <taxon>Bacteria</taxon>
        <taxon>Pseudomonadati</taxon>
        <taxon>Pseudomonadota</taxon>
        <taxon>Gammaproteobacteria</taxon>
        <taxon>Pseudomonadales</taxon>
        <taxon>Pseudomonadaceae</taxon>
        <taxon>Phytopseudomonas</taxon>
    </lineage>
</organism>
<feature type="coiled-coil region" evidence="1">
    <location>
        <begin position="69"/>
        <end position="122"/>
    </location>
</feature>
<dbReference type="RefSeq" id="WP_093502925.1">
    <property type="nucleotide sequence ID" value="NZ_BSSG01000004.1"/>
</dbReference>
<evidence type="ECO:0000313" key="3">
    <source>
        <dbReference type="EMBL" id="SFD68183.1"/>
    </source>
</evidence>
<feature type="chain" id="PRO_5017295197" description="DUF1090 domain-containing protein" evidence="2">
    <location>
        <begin position="19"/>
        <end position="125"/>
    </location>
</feature>
<accession>A0A1I1UHE7</accession>
<dbReference type="AlphaFoldDB" id="A0A1I1UHE7"/>
<proteinExistence type="predicted"/>
<name>A0A1I1UHE7_PSEOC</name>
<keyword evidence="4" id="KW-1185">Reference proteome</keyword>
<keyword evidence="2" id="KW-0732">Signal</keyword>
<evidence type="ECO:0000256" key="2">
    <source>
        <dbReference type="SAM" id="SignalP"/>
    </source>
</evidence>
<keyword evidence="1" id="KW-0175">Coiled coil</keyword>
<dbReference type="Proteomes" id="UP000243950">
    <property type="component" value="Unassembled WGS sequence"/>
</dbReference>